<dbReference type="SMART" id="SM00354">
    <property type="entry name" value="HTH_LACI"/>
    <property type="match status" value="1"/>
</dbReference>
<keyword evidence="2" id="KW-0238">DNA-binding</keyword>
<proteinExistence type="predicted"/>
<keyword evidence="3" id="KW-0804">Transcription</keyword>
<dbReference type="InterPro" id="IPR001387">
    <property type="entry name" value="Cro/C1-type_HTH"/>
</dbReference>
<name>A0ABY7BRF8_9FIRM</name>
<sequence length="335" mass="37522">MATIKEIAKEANVSPSTVSRVLSGSKKISPETTKRVLEAIKKLGYVPNANAKGLVKKKSFTVGIFVPASPDSPFLNFFFDQILTSICSVVYRFEYDILFAYTQEEREEDLLKRLVESKKVDGFILLSSREDDFAIEYLKKIDFPFVVVGRPRGYENSVNWVDNDNVKAGFDATEYLIGLGHRDIAFICGPSNLIVTQDRLTGYKKALEEHSIQFRNSYVRFTSQKSAYEAAIELLTFENRPTAIVCMDDLIAIEVVKAARKLGVEIAKEVSIISFNNSAITEILSPPLTTVDIDISNIGHSAAELLMMDLTEPKKTYKRLIVPHKIVERQSCAST</sequence>
<dbReference type="SUPFAM" id="SSF53822">
    <property type="entry name" value="Periplasmic binding protein-like I"/>
    <property type="match status" value="1"/>
</dbReference>
<dbReference type="InterPro" id="IPR028082">
    <property type="entry name" value="Peripla_BP_I"/>
</dbReference>
<dbReference type="Proteomes" id="UP001164909">
    <property type="component" value="Chromosome"/>
</dbReference>
<dbReference type="Gene3D" id="1.10.260.40">
    <property type="entry name" value="lambda repressor-like DNA-binding domains"/>
    <property type="match status" value="1"/>
</dbReference>
<accession>A0ABY7BRF8</accession>
<dbReference type="PANTHER" id="PTHR30146:SF109">
    <property type="entry name" value="HTH-TYPE TRANSCRIPTIONAL REGULATOR GALS"/>
    <property type="match status" value="1"/>
</dbReference>
<reference evidence="6" key="1">
    <citation type="submission" date="2022-12" db="EMBL/GenBank/DDBJ databases">
        <authorList>
            <person name="Bing R.G."/>
            <person name="Willard D.J."/>
            <person name="Manesh M.J.H."/>
            <person name="Laemthong T."/>
            <person name="Crosby J.R."/>
            <person name="Kelly R.M."/>
        </authorList>
    </citation>
    <scope>NUCLEOTIDE SEQUENCE</scope>
    <source>
        <strain evidence="6">DSM 8990</strain>
    </source>
</reference>
<evidence type="ECO:0000256" key="2">
    <source>
        <dbReference type="ARBA" id="ARBA00023125"/>
    </source>
</evidence>
<keyword evidence="7" id="KW-1185">Reference proteome</keyword>
<dbReference type="CDD" id="cd06294">
    <property type="entry name" value="PBP1_MalR-like"/>
    <property type="match status" value="1"/>
</dbReference>
<gene>
    <name evidence="6" type="ORF">OTK00_002201</name>
</gene>
<dbReference type="Gene3D" id="3.40.50.2300">
    <property type="match status" value="2"/>
</dbReference>
<feature type="domain" description="HTH cro/C1-type" evidence="5">
    <location>
        <begin position="3"/>
        <end position="46"/>
    </location>
</feature>
<evidence type="ECO:0000256" key="1">
    <source>
        <dbReference type="ARBA" id="ARBA00023015"/>
    </source>
</evidence>
<evidence type="ECO:0000256" key="3">
    <source>
        <dbReference type="ARBA" id="ARBA00023163"/>
    </source>
</evidence>
<dbReference type="InterPro" id="IPR000843">
    <property type="entry name" value="HTH_LacI"/>
</dbReference>
<organism evidence="6 7">
    <name type="scientific">Caldicellulosiruptor morganii</name>
    <dbReference type="NCBI Taxonomy" id="1387555"/>
    <lineage>
        <taxon>Bacteria</taxon>
        <taxon>Bacillati</taxon>
        <taxon>Bacillota</taxon>
        <taxon>Bacillota incertae sedis</taxon>
        <taxon>Caldicellulosiruptorales</taxon>
        <taxon>Caldicellulosiruptoraceae</taxon>
        <taxon>Caldicellulosiruptor</taxon>
    </lineage>
</organism>
<dbReference type="PROSITE" id="PS50943">
    <property type="entry name" value="HTH_CROC1"/>
    <property type="match status" value="1"/>
</dbReference>
<dbReference type="Pfam" id="PF00356">
    <property type="entry name" value="LacI"/>
    <property type="match status" value="1"/>
</dbReference>
<evidence type="ECO:0000259" key="4">
    <source>
        <dbReference type="PROSITE" id="PS50932"/>
    </source>
</evidence>
<dbReference type="EMBL" id="CP113865">
    <property type="protein sequence ID" value="WAM33676.1"/>
    <property type="molecule type" value="Genomic_DNA"/>
</dbReference>
<dbReference type="InterPro" id="IPR010982">
    <property type="entry name" value="Lambda_DNA-bd_dom_sf"/>
</dbReference>
<feature type="domain" description="HTH lacI-type" evidence="4">
    <location>
        <begin position="2"/>
        <end position="56"/>
    </location>
</feature>
<keyword evidence="1" id="KW-0805">Transcription regulation</keyword>
<dbReference type="PANTHER" id="PTHR30146">
    <property type="entry name" value="LACI-RELATED TRANSCRIPTIONAL REPRESSOR"/>
    <property type="match status" value="1"/>
</dbReference>
<dbReference type="PROSITE" id="PS00356">
    <property type="entry name" value="HTH_LACI_1"/>
    <property type="match status" value="1"/>
</dbReference>
<dbReference type="RefSeq" id="WP_045168795.1">
    <property type="nucleotide sequence ID" value="NZ_CP113865.1"/>
</dbReference>
<protein>
    <submittedName>
        <fullName evidence="6">LacI family transcriptional regulator</fullName>
    </submittedName>
</protein>
<dbReference type="InterPro" id="IPR046335">
    <property type="entry name" value="LacI/GalR-like_sensor"/>
</dbReference>
<evidence type="ECO:0000259" key="5">
    <source>
        <dbReference type="PROSITE" id="PS50943"/>
    </source>
</evidence>
<dbReference type="PROSITE" id="PS50932">
    <property type="entry name" value="HTH_LACI_2"/>
    <property type="match status" value="1"/>
</dbReference>
<evidence type="ECO:0000313" key="6">
    <source>
        <dbReference type="EMBL" id="WAM33676.1"/>
    </source>
</evidence>
<dbReference type="SUPFAM" id="SSF47413">
    <property type="entry name" value="lambda repressor-like DNA-binding domains"/>
    <property type="match status" value="1"/>
</dbReference>
<dbReference type="CDD" id="cd01392">
    <property type="entry name" value="HTH_LacI"/>
    <property type="match status" value="1"/>
</dbReference>
<dbReference type="Pfam" id="PF13377">
    <property type="entry name" value="Peripla_BP_3"/>
    <property type="match status" value="1"/>
</dbReference>
<evidence type="ECO:0000313" key="7">
    <source>
        <dbReference type="Proteomes" id="UP001164909"/>
    </source>
</evidence>